<evidence type="ECO:0000256" key="5">
    <source>
        <dbReference type="SAM" id="Phobius"/>
    </source>
</evidence>
<keyword evidence="7" id="KW-1185">Reference proteome</keyword>
<evidence type="ECO:0000256" key="3">
    <source>
        <dbReference type="ARBA" id="ARBA00022989"/>
    </source>
</evidence>
<evidence type="ECO:0000256" key="1">
    <source>
        <dbReference type="ARBA" id="ARBA00004370"/>
    </source>
</evidence>
<feature type="transmembrane region" description="Helical" evidence="5">
    <location>
        <begin position="181"/>
        <end position="200"/>
    </location>
</feature>
<dbReference type="AlphaFoldDB" id="A0A8J2STW5"/>
<organism evidence="6 7">
    <name type="scientific">Pelagomonas calceolata</name>
    <dbReference type="NCBI Taxonomy" id="35677"/>
    <lineage>
        <taxon>Eukaryota</taxon>
        <taxon>Sar</taxon>
        <taxon>Stramenopiles</taxon>
        <taxon>Ochrophyta</taxon>
        <taxon>Pelagophyceae</taxon>
        <taxon>Pelagomonadales</taxon>
        <taxon>Pelagomonadaceae</taxon>
        <taxon>Pelagomonas</taxon>
    </lineage>
</organism>
<accession>A0A8J2STW5</accession>
<dbReference type="Proteomes" id="UP000789595">
    <property type="component" value="Unassembled WGS sequence"/>
</dbReference>
<dbReference type="SUPFAM" id="SSF161084">
    <property type="entry name" value="MAPEG domain-like"/>
    <property type="match status" value="1"/>
</dbReference>
<dbReference type="Gene3D" id="1.20.120.550">
    <property type="entry name" value="Membrane associated eicosanoid/glutathione metabolism-like domain"/>
    <property type="match status" value="1"/>
</dbReference>
<reference evidence="6" key="1">
    <citation type="submission" date="2021-11" db="EMBL/GenBank/DDBJ databases">
        <authorList>
            <consortium name="Genoscope - CEA"/>
            <person name="William W."/>
        </authorList>
    </citation>
    <scope>NUCLEOTIDE SEQUENCE</scope>
</reference>
<comment type="caution">
    <text evidence="6">The sequence shown here is derived from an EMBL/GenBank/DDBJ whole genome shotgun (WGS) entry which is preliminary data.</text>
</comment>
<evidence type="ECO:0000313" key="6">
    <source>
        <dbReference type="EMBL" id="CAH0377344.1"/>
    </source>
</evidence>
<dbReference type="InterPro" id="IPR001129">
    <property type="entry name" value="Membr-assoc_MAPEG"/>
</dbReference>
<proteinExistence type="predicted"/>
<dbReference type="Pfam" id="PF01124">
    <property type="entry name" value="MAPEG"/>
    <property type="match status" value="1"/>
</dbReference>
<comment type="subcellular location">
    <subcellularLocation>
        <location evidence="1">Membrane</location>
    </subcellularLocation>
</comment>
<protein>
    <submittedName>
        <fullName evidence="6">Uncharacterized protein</fullName>
    </submittedName>
</protein>
<evidence type="ECO:0000313" key="7">
    <source>
        <dbReference type="Proteomes" id="UP000789595"/>
    </source>
</evidence>
<keyword evidence="2 5" id="KW-0812">Transmembrane</keyword>
<evidence type="ECO:0000256" key="4">
    <source>
        <dbReference type="ARBA" id="ARBA00023136"/>
    </source>
</evidence>
<keyword evidence="4 5" id="KW-0472">Membrane</keyword>
<keyword evidence="3 5" id="KW-1133">Transmembrane helix</keyword>
<dbReference type="OrthoDB" id="410651at2759"/>
<dbReference type="EMBL" id="CAKKNE010000005">
    <property type="protein sequence ID" value="CAH0377344.1"/>
    <property type="molecule type" value="Genomic_DNA"/>
</dbReference>
<evidence type="ECO:0000256" key="2">
    <source>
        <dbReference type="ARBA" id="ARBA00022692"/>
    </source>
</evidence>
<sequence>MHRFALVISTVAAFAPAPRISRPLSRVGAPVPVATARVQPTLAAKLPGAEFDGCVAVQGSWLAVYYGYMWLSASLPSDASENQKTWATRCFLNMHEQAPAFLAAFWTHAIFASPARAAQCGAVYVATRVLYGIQRFHLKGGMSVNAGLVSTVPGYVINLYLMTTAVARRCFGKVGFGASKWAPLAFFPVCVSLFLLSGVVNEKIKGQFEDANAKFRPVPPVPDTGC</sequence>
<name>A0A8J2STW5_9STRA</name>
<dbReference type="GO" id="GO:0016020">
    <property type="term" value="C:membrane"/>
    <property type="evidence" value="ECO:0007669"/>
    <property type="project" value="UniProtKB-SubCell"/>
</dbReference>
<gene>
    <name evidence="6" type="ORF">PECAL_5P19080</name>
</gene>
<dbReference type="InterPro" id="IPR023352">
    <property type="entry name" value="MAPEG-like_dom_sf"/>
</dbReference>